<dbReference type="Pfam" id="PF19875">
    <property type="entry name" value="DUF6348"/>
    <property type="match status" value="1"/>
</dbReference>
<name>A0A0C5W5D4_9GAMM</name>
<dbReference type="HOGENOM" id="CLU_105842_0_0_6"/>
<protein>
    <submittedName>
        <fullName evidence="1">Uncharacterized protein</fullName>
    </submittedName>
</protein>
<evidence type="ECO:0000313" key="2">
    <source>
        <dbReference type="Proteomes" id="UP000032266"/>
    </source>
</evidence>
<dbReference type="KEGG" id="gsn:YC6258_05771"/>
<evidence type="ECO:0000313" key="1">
    <source>
        <dbReference type="EMBL" id="AJQ97799.1"/>
    </source>
</evidence>
<dbReference type="EMBL" id="CP007142">
    <property type="protein sequence ID" value="AJQ97799.1"/>
    <property type="molecule type" value="Genomic_DNA"/>
</dbReference>
<dbReference type="OrthoDB" id="9155428at2"/>
<dbReference type="AlphaFoldDB" id="A0A0C5W5D4"/>
<organism evidence="1 2">
    <name type="scientific">Gynuella sunshinyii YC6258</name>
    <dbReference type="NCBI Taxonomy" id="1445510"/>
    <lineage>
        <taxon>Bacteria</taxon>
        <taxon>Pseudomonadati</taxon>
        <taxon>Pseudomonadota</taxon>
        <taxon>Gammaproteobacteria</taxon>
        <taxon>Oceanospirillales</taxon>
        <taxon>Saccharospirillaceae</taxon>
        <taxon>Gynuella</taxon>
    </lineage>
</organism>
<proteinExistence type="predicted"/>
<keyword evidence="2" id="KW-1185">Reference proteome</keyword>
<accession>A0A0C5W5D4</accession>
<dbReference type="STRING" id="1445510.YC6258_05771"/>
<sequence length="174" mass="19627">MEPITLEKELSELMSAHEIPFQISNEWIVPLGKLPAIRAIWYPREQNGCLEVEVLLEDRRTVTESFAGIGSGRSAINDALHNFCVNSFHVLLASLWGQTDPDQVLIEHWHIDGKEYTAFIGNIGTRGSIETNATIPDGFFPVIAQVIKNESLNTNPSWFRCFFAMYLASKPLKH</sequence>
<reference evidence="1 2" key="1">
    <citation type="submission" date="2014-01" db="EMBL/GenBank/DDBJ databases">
        <title>Full genme sequencing of cellulolytic bacterium Gynuella sunshinyii YC6258T gen. nov., sp. nov.</title>
        <authorList>
            <person name="Khan H."/>
            <person name="Chung E.J."/>
            <person name="Chung Y.R."/>
        </authorList>
    </citation>
    <scope>NUCLEOTIDE SEQUENCE [LARGE SCALE GENOMIC DNA]</scope>
    <source>
        <strain evidence="1 2">YC6258</strain>
    </source>
</reference>
<dbReference type="InterPro" id="IPR045929">
    <property type="entry name" value="DUF6348"/>
</dbReference>
<gene>
    <name evidence="1" type="ORF">YC6258_05771</name>
</gene>
<dbReference type="Proteomes" id="UP000032266">
    <property type="component" value="Chromosome"/>
</dbReference>